<feature type="chain" id="PRO_5045229400" evidence="1">
    <location>
        <begin position="18"/>
        <end position="58"/>
    </location>
</feature>
<dbReference type="Proteomes" id="UP001211005">
    <property type="component" value="Chromosome"/>
</dbReference>
<evidence type="ECO:0000256" key="1">
    <source>
        <dbReference type="SAM" id="SignalP"/>
    </source>
</evidence>
<gene>
    <name evidence="2" type="ORF">O3303_16885</name>
</gene>
<dbReference type="RefSeq" id="WP_269559546.1">
    <property type="nucleotide sequence ID" value="NZ_CP114767.1"/>
</dbReference>
<proteinExistence type="predicted"/>
<dbReference type="EMBL" id="CP114767">
    <property type="protein sequence ID" value="WBA41478.1"/>
    <property type="molecule type" value="Genomic_DNA"/>
</dbReference>
<organism evidence="2 3">
    <name type="scientific">Hymenobacter canadensis</name>
    <dbReference type="NCBI Taxonomy" id="2999067"/>
    <lineage>
        <taxon>Bacteria</taxon>
        <taxon>Pseudomonadati</taxon>
        <taxon>Bacteroidota</taxon>
        <taxon>Cytophagia</taxon>
        <taxon>Cytophagales</taxon>
        <taxon>Hymenobacteraceae</taxon>
        <taxon>Hymenobacter</taxon>
    </lineage>
</organism>
<evidence type="ECO:0000313" key="3">
    <source>
        <dbReference type="Proteomes" id="UP001211005"/>
    </source>
</evidence>
<evidence type="ECO:0000313" key="2">
    <source>
        <dbReference type="EMBL" id="WBA41478.1"/>
    </source>
</evidence>
<accession>A0ABY7LLZ7</accession>
<protein>
    <submittedName>
        <fullName evidence="2">Uncharacterized protein</fullName>
    </submittedName>
</protein>
<keyword evidence="1" id="KW-0732">Signal</keyword>
<keyword evidence="3" id="KW-1185">Reference proteome</keyword>
<sequence length="58" mass="5590">MALRPRPASIGTLPALAARLPAAAPVAAVPAATGPPAGAAFHVGKPAAGKYRQHTAPG</sequence>
<name>A0ABY7LLZ7_9BACT</name>
<feature type="signal peptide" evidence="1">
    <location>
        <begin position="1"/>
        <end position="17"/>
    </location>
</feature>
<reference evidence="2 3" key="1">
    <citation type="submission" date="2022-12" db="EMBL/GenBank/DDBJ databases">
        <title>Hymenobacter canadensis sp. nov. isolated from lake water of the Cambridge Bay, Canada.</title>
        <authorList>
            <person name="Kim W.H."/>
            <person name="Lee Y.M."/>
        </authorList>
    </citation>
    <scope>NUCLEOTIDE SEQUENCE [LARGE SCALE GENOMIC DNA]</scope>
    <source>
        <strain evidence="2 3">PAMC 29467</strain>
    </source>
</reference>